<evidence type="ECO:0000313" key="2">
    <source>
        <dbReference type="Proteomes" id="UP000694865"/>
    </source>
</evidence>
<reference evidence="3" key="1">
    <citation type="submission" date="2025-08" db="UniProtKB">
        <authorList>
            <consortium name="RefSeq"/>
        </authorList>
    </citation>
    <scope>IDENTIFICATION</scope>
    <source>
        <tissue evidence="3">Testes</tissue>
    </source>
</reference>
<feature type="transmembrane region" description="Helical" evidence="1">
    <location>
        <begin position="102"/>
        <end position="125"/>
    </location>
</feature>
<protein>
    <submittedName>
        <fullName evidence="3">Atrial natriuretic peptide receptor 2-like</fullName>
    </submittedName>
</protein>
<feature type="non-terminal residue" evidence="3">
    <location>
        <position position="1"/>
    </location>
</feature>
<dbReference type="GeneID" id="102804864"/>
<keyword evidence="1" id="KW-1133">Transmembrane helix</keyword>
<gene>
    <name evidence="3" type="primary">LOC102804864</name>
</gene>
<keyword evidence="1" id="KW-0812">Transmembrane</keyword>
<keyword evidence="1" id="KW-0472">Membrane</keyword>
<accession>A0ABM0MNR0</accession>
<sequence>LHGSICGPWVPPDGDIFTHTGSLVSPLEDSLDWWTEVRLIPSGTTSIIAHIRIGNLQAALHHVIQVIPQTVCGNGECEDDRGEDCQVCPKDCGICPLETVEIVGIVIACLFIICTFIAIILYFYIKQQKMLWDESWVIPYEDIHPDTGIRGFMGSIISVQKSYDKVTDGASSAGAMAVAAQQKQIFTQTGIFNGQTIAIKKIEKVSFSLTKSLRKEIKQVR</sequence>
<organism evidence="2 3">
    <name type="scientific">Saccoglossus kowalevskii</name>
    <name type="common">Acorn worm</name>
    <dbReference type="NCBI Taxonomy" id="10224"/>
    <lineage>
        <taxon>Eukaryota</taxon>
        <taxon>Metazoa</taxon>
        <taxon>Hemichordata</taxon>
        <taxon>Enteropneusta</taxon>
        <taxon>Harrimaniidae</taxon>
        <taxon>Saccoglossus</taxon>
    </lineage>
</organism>
<evidence type="ECO:0000313" key="3">
    <source>
        <dbReference type="RefSeq" id="XP_006821651.1"/>
    </source>
</evidence>
<keyword evidence="2" id="KW-1185">Reference proteome</keyword>
<proteinExistence type="predicted"/>
<evidence type="ECO:0000256" key="1">
    <source>
        <dbReference type="SAM" id="Phobius"/>
    </source>
</evidence>
<name>A0ABM0MNR0_SACKO</name>
<dbReference type="RefSeq" id="XP_006821651.1">
    <property type="nucleotide sequence ID" value="XM_006821588.1"/>
</dbReference>
<dbReference type="Proteomes" id="UP000694865">
    <property type="component" value="Unplaced"/>
</dbReference>